<feature type="region of interest" description="Disordered" evidence="2">
    <location>
        <begin position="507"/>
        <end position="543"/>
    </location>
</feature>
<proteinExistence type="inferred from homology"/>
<name>A0AAV6GB58_9TELE</name>
<dbReference type="PANTHER" id="PTHR33560">
    <property type="entry name" value="PROTEIN FAM227B"/>
    <property type="match status" value="1"/>
</dbReference>
<gene>
    <name evidence="3" type="ORF">AALO_G00194890</name>
</gene>
<organism evidence="3 4">
    <name type="scientific">Alosa alosa</name>
    <name type="common">allis shad</name>
    <dbReference type="NCBI Taxonomy" id="278164"/>
    <lineage>
        <taxon>Eukaryota</taxon>
        <taxon>Metazoa</taxon>
        <taxon>Chordata</taxon>
        <taxon>Craniata</taxon>
        <taxon>Vertebrata</taxon>
        <taxon>Euteleostomi</taxon>
        <taxon>Actinopterygii</taxon>
        <taxon>Neopterygii</taxon>
        <taxon>Teleostei</taxon>
        <taxon>Clupei</taxon>
        <taxon>Clupeiformes</taxon>
        <taxon>Clupeoidei</taxon>
        <taxon>Clupeidae</taxon>
        <taxon>Alosa</taxon>
    </lineage>
</organism>
<dbReference type="Proteomes" id="UP000823561">
    <property type="component" value="Chromosome 14"/>
</dbReference>
<reference evidence="3" key="1">
    <citation type="submission" date="2020-10" db="EMBL/GenBank/DDBJ databases">
        <title>Chromosome-scale genome assembly of the Allis shad, Alosa alosa.</title>
        <authorList>
            <person name="Margot Z."/>
            <person name="Christophe K."/>
            <person name="Cabau C."/>
            <person name="Louis A."/>
            <person name="Berthelot C."/>
            <person name="Parey E."/>
            <person name="Roest Crollius H."/>
            <person name="Montfort J."/>
            <person name="Robinson-Rechavi M."/>
            <person name="Bucao C."/>
            <person name="Bouchez O."/>
            <person name="Gislard M."/>
            <person name="Lluch J."/>
            <person name="Milhes M."/>
            <person name="Lampietro C."/>
            <person name="Lopez Roques C."/>
            <person name="Donnadieu C."/>
            <person name="Braasch I."/>
            <person name="Desvignes T."/>
            <person name="Postlethwait J."/>
            <person name="Bobe J."/>
            <person name="Guiguen Y."/>
        </authorList>
    </citation>
    <scope>NUCLEOTIDE SEQUENCE</scope>
    <source>
        <strain evidence="3">M-15738</strain>
        <tissue evidence="3">Blood</tissue>
    </source>
</reference>
<dbReference type="Pfam" id="PF14922">
    <property type="entry name" value="FWWh"/>
    <property type="match status" value="1"/>
</dbReference>
<accession>A0AAV6GB58</accession>
<keyword evidence="4" id="KW-1185">Reference proteome</keyword>
<evidence type="ECO:0000256" key="1">
    <source>
        <dbReference type="ARBA" id="ARBA00008666"/>
    </source>
</evidence>
<dbReference type="AlphaFoldDB" id="A0AAV6GB58"/>
<evidence type="ECO:0000256" key="2">
    <source>
        <dbReference type="SAM" id="MobiDB-lite"/>
    </source>
</evidence>
<dbReference type="PANTHER" id="PTHR33560:SF2">
    <property type="entry name" value="PROTEIN FAM227B"/>
    <property type="match status" value="1"/>
</dbReference>
<protein>
    <submittedName>
        <fullName evidence="3">Uncharacterized protein</fullName>
    </submittedName>
</protein>
<dbReference type="InterPro" id="IPR029417">
    <property type="entry name" value="FAM227"/>
</dbReference>
<evidence type="ECO:0000313" key="3">
    <source>
        <dbReference type="EMBL" id="KAG5270637.1"/>
    </source>
</evidence>
<sequence>MSMNSNDAEIPIDSFEEFLRRQKLVEWPETIRKYVQLPSDYHFNSVEEIDEYLKKMVPFPVEIATSISTLVDEVWGRVKENDAILSKAFIKPTGCRTRATPKSNNHPYPDLVAKAHKKIKEQIETVPLCPDVMEFEFPGFSNLEHTDIPGLPSTSLHLDHISEAQGFNPGFLKIWKPFFLSEHSIIVFKDTFWWFFLHRFKPSPEDESALFDSIATGFVSLLLMVFNDVKDKLFKVYADCLAQAIYAAFCGAFPQSKEHFHDDFKTELTEVTSLWVSGVKPKLLSWKNWKLQWSTPAKDAVKTKKASVCDFQADLTERIASAMRSGVVQAHTPTISRRSCAEVGSHGRNRESHYIGPGPQFDHIYFKPWGQSPLVARYLQLHGIPSTAGSSSRKVKRTEIATMMVSLAYKEAPAAAVLQYSLTTESTPEKPTYQEVISETQGKISKWRWNYNQFSKQTNEAIAGIHKRRHLKFVEINRLQKQLMNRAEIKIYSDGIMNKWHCAADSTNHRHRLKPSAGQKGDSDESRNAEENPKAPEQPGEQA</sequence>
<dbReference type="EMBL" id="JADWDJ010000014">
    <property type="protein sequence ID" value="KAG5270637.1"/>
    <property type="molecule type" value="Genomic_DNA"/>
</dbReference>
<comment type="caution">
    <text evidence="3">The sequence shown here is derived from an EMBL/GenBank/DDBJ whole genome shotgun (WGS) entry which is preliminary data.</text>
</comment>
<comment type="similarity">
    <text evidence="1">Belongs to the FAM227 family.</text>
</comment>
<feature type="compositionally biased region" description="Basic and acidic residues" evidence="2">
    <location>
        <begin position="521"/>
        <end position="534"/>
    </location>
</feature>
<evidence type="ECO:0000313" key="4">
    <source>
        <dbReference type="Proteomes" id="UP000823561"/>
    </source>
</evidence>